<comment type="similarity">
    <text evidence="3">Belongs to the NSE2 family.</text>
</comment>
<dbReference type="InParanoid" id="G8ZPY9"/>
<dbReference type="InterPro" id="IPR013083">
    <property type="entry name" value="Znf_RING/FYVE/PHD"/>
</dbReference>
<dbReference type="UniPathway" id="UPA00886"/>
<dbReference type="GO" id="GO:0016925">
    <property type="term" value="P:protein sumoylation"/>
    <property type="evidence" value="ECO:0007669"/>
    <property type="project" value="UniProtKB-UniPathway"/>
</dbReference>
<dbReference type="FunCoup" id="G8ZPY9">
    <property type="interactions" value="65"/>
</dbReference>
<dbReference type="GO" id="GO:0008270">
    <property type="term" value="F:zinc ion binding"/>
    <property type="evidence" value="ECO:0007669"/>
    <property type="project" value="UniProtKB-KW"/>
</dbReference>
<keyword evidence="8" id="KW-0862">Zinc</keyword>
<dbReference type="GO" id="GO:1990683">
    <property type="term" value="P:DNA double-strand break attachment to nuclear envelope"/>
    <property type="evidence" value="ECO:0007669"/>
    <property type="project" value="EnsemblFungi"/>
</dbReference>
<dbReference type="InterPro" id="IPR054753">
    <property type="entry name" value="MMS21_N"/>
</dbReference>
<dbReference type="Gene3D" id="3.30.40.10">
    <property type="entry name" value="Zinc/RING finger domain, C3HC4 (zinc finger)"/>
    <property type="match status" value="1"/>
</dbReference>
<dbReference type="InterPro" id="IPR004181">
    <property type="entry name" value="Znf_MIZ"/>
</dbReference>
<accession>G8ZPY9</accession>
<dbReference type="PANTHER" id="PTHR21330">
    <property type="entry name" value="E3 SUMO-PROTEIN LIGASE NSE2"/>
    <property type="match status" value="1"/>
</dbReference>
<evidence type="ECO:0000313" key="12">
    <source>
        <dbReference type="EMBL" id="CCE90683.1"/>
    </source>
</evidence>
<evidence type="ECO:0000313" key="13">
    <source>
        <dbReference type="Proteomes" id="UP000005627"/>
    </source>
</evidence>
<dbReference type="SUPFAM" id="SSF57850">
    <property type="entry name" value="RING/U-box"/>
    <property type="match status" value="1"/>
</dbReference>
<dbReference type="AlphaFoldDB" id="G8ZPY9"/>
<evidence type="ECO:0000256" key="2">
    <source>
        <dbReference type="ARBA" id="ARBA00004718"/>
    </source>
</evidence>
<dbReference type="PANTHER" id="PTHR21330:SF1">
    <property type="entry name" value="E3 SUMO-PROTEIN LIGASE NSE2"/>
    <property type="match status" value="1"/>
</dbReference>
<dbReference type="GO" id="GO:0016567">
    <property type="term" value="P:protein ubiquitination"/>
    <property type="evidence" value="ECO:0007669"/>
    <property type="project" value="InterPro"/>
</dbReference>
<evidence type="ECO:0000259" key="11">
    <source>
        <dbReference type="PROSITE" id="PS51044"/>
    </source>
</evidence>
<dbReference type="InterPro" id="IPR003613">
    <property type="entry name" value="Ubox_domain"/>
</dbReference>
<dbReference type="GO" id="GO:0030291">
    <property type="term" value="F:protein serine/threonine kinase inhibitor activity"/>
    <property type="evidence" value="ECO:0007669"/>
    <property type="project" value="EnsemblFungi"/>
</dbReference>
<name>G8ZPY9_TORDE</name>
<dbReference type="GO" id="GO:0004842">
    <property type="term" value="F:ubiquitin-protein transferase activity"/>
    <property type="evidence" value="ECO:0007669"/>
    <property type="project" value="InterPro"/>
</dbReference>
<evidence type="ECO:0000256" key="4">
    <source>
        <dbReference type="ARBA" id="ARBA00022679"/>
    </source>
</evidence>
<evidence type="ECO:0000256" key="5">
    <source>
        <dbReference type="ARBA" id="ARBA00022723"/>
    </source>
</evidence>
<dbReference type="STRING" id="1076872.G8ZPY9"/>
<keyword evidence="5" id="KW-0479">Metal-binding</keyword>
<dbReference type="GO" id="GO:0061665">
    <property type="term" value="F:SUMO ligase activity"/>
    <property type="evidence" value="ECO:0007669"/>
    <property type="project" value="TreeGrafter"/>
</dbReference>
<dbReference type="Pfam" id="PF11789">
    <property type="entry name" value="zf-Nse"/>
    <property type="match status" value="1"/>
</dbReference>
<evidence type="ECO:0000256" key="9">
    <source>
        <dbReference type="ARBA" id="ARBA00023242"/>
    </source>
</evidence>
<dbReference type="Proteomes" id="UP000005627">
    <property type="component" value="Chromosome 2"/>
</dbReference>
<sequence length="250" mass="28608">MSEIPQSLPVHPRTRQRLHELSVKDISDSYNDTRRQLFETLQSLLADPGDTIEDQMNTLIKNYQNLCTLQASSINLTARLANAKDSFRSLCEQCDPVDPLTWYQYASGELMAPRLAALFQEEQSVSKETRLSREDVLLSALKYIWNDPTAMIPDEQNDDLYIEGGKIELHCPITYKPFETPMISKKCNHVFDRLGIENYLHGYPSRDCPQSGCSQKLTMSDFQEDDLMKLRCKIAKVKKKPAKTEALDVI</sequence>
<dbReference type="PROSITE" id="PS51044">
    <property type="entry name" value="ZF_SP_RING"/>
    <property type="match status" value="1"/>
</dbReference>
<evidence type="ECO:0000256" key="3">
    <source>
        <dbReference type="ARBA" id="ARBA00008212"/>
    </source>
</evidence>
<evidence type="ECO:0000256" key="8">
    <source>
        <dbReference type="ARBA" id="ARBA00022833"/>
    </source>
</evidence>
<dbReference type="GeneID" id="11504920"/>
<dbReference type="GO" id="GO:0030915">
    <property type="term" value="C:Smc5-Smc6 complex"/>
    <property type="evidence" value="ECO:0007669"/>
    <property type="project" value="EnsemblFungi"/>
</dbReference>
<evidence type="ECO:0000256" key="7">
    <source>
        <dbReference type="ARBA" id="ARBA00022786"/>
    </source>
</evidence>
<dbReference type="InterPro" id="IPR026846">
    <property type="entry name" value="Nse2(Mms21)"/>
</dbReference>
<keyword evidence="6 10" id="KW-0863">Zinc-finger</keyword>
<dbReference type="GO" id="GO:0005635">
    <property type="term" value="C:nuclear envelope"/>
    <property type="evidence" value="ECO:0007669"/>
    <property type="project" value="EnsemblFungi"/>
</dbReference>
<evidence type="ECO:0000256" key="1">
    <source>
        <dbReference type="ARBA" id="ARBA00004123"/>
    </source>
</evidence>
<keyword evidence="13" id="KW-1185">Reference proteome</keyword>
<keyword evidence="7" id="KW-0833">Ubl conjugation pathway</keyword>
<evidence type="ECO:0000256" key="10">
    <source>
        <dbReference type="PROSITE-ProRule" id="PRU00452"/>
    </source>
</evidence>
<comment type="pathway">
    <text evidence="2">Protein modification; protein sumoylation.</text>
</comment>
<comment type="subcellular location">
    <subcellularLocation>
        <location evidence="1">Nucleus</location>
    </subcellularLocation>
</comment>
<proteinExistence type="inferred from homology"/>
<dbReference type="Pfam" id="PF22326">
    <property type="entry name" value="MMS21_N"/>
    <property type="match status" value="1"/>
</dbReference>
<organism evidence="12 13">
    <name type="scientific">Torulaspora delbrueckii</name>
    <name type="common">Yeast</name>
    <name type="synonym">Candida colliculosa</name>
    <dbReference type="NCBI Taxonomy" id="4950"/>
    <lineage>
        <taxon>Eukaryota</taxon>
        <taxon>Fungi</taxon>
        <taxon>Dikarya</taxon>
        <taxon>Ascomycota</taxon>
        <taxon>Saccharomycotina</taxon>
        <taxon>Saccharomycetes</taxon>
        <taxon>Saccharomycetales</taxon>
        <taxon>Saccharomycetaceae</taxon>
        <taxon>Torulaspora</taxon>
    </lineage>
</organism>
<dbReference type="KEGG" id="tdl:TDEL_0B05540"/>
<dbReference type="GO" id="GO:0000724">
    <property type="term" value="P:double-strand break repair via homologous recombination"/>
    <property type="evidence" value="ECO:0007669"/>
    <property type="project" value="InterPro"/>
</dbReference>
<dbReference type="OrthoDB" id="756301at2759"/>
<dbReference type="RefSeq" id="XP_003679894.1">
    <property type="nucleotide sequence ID" value="XM_003679846.1"/>
</dbReference>
<evidence type="ECO:0000256" key="6">
    <source>
        <dbReference type="ARBA" id="ARBA00022771"/>
    </source>
</evidence>
<dbReference type="EMBL" id="HE616743">
    <property type="protein sequence ID" value="CCE90683.1"/>
    <property type="molecule type" value="Genomic_DNA"/>
</dbReference>
<keyword evidence="4" id="KW-0808">Transferase</keyword>
<dbReference type="SMART" id="SM00504">
    <property type="entry name" value="Ubox"/>
    <property type="match status" value="1"/>
</dbReference>
<reference evidence="12 13" key="1">
    <citation type="journal article" date="2011" name="Proc. Natl. Acad. Sci. U.S.A.">
        <title>Evolutionary erosion of yeast sex chromosomes by mating-type switching accidents.</title>
        <authorList>
            <person name="Gordon J.L."/>
            <person name="Armisen D."/>
            <person name="Proux-Wera E."/>
            <person name="Oheigeartaigh S.S."/>
            <person name="Byrne K.P."/>
            <person name="Wolfe K.H."/>
        </authorList>
    </citation>
    <scope>NUCLEOTIDE SEQUENCE [LARGE SCALE GENOMIC DNA]</scope>
    <source>
        <strain evidence="13">ATCC 10662 / CBS 1146 / NBRC 0425 / NCYC 2629 / NRRL Y-866</strain>
    </source>
</reference>
<dbReference type="HOGENOM" id="CLU_088986_0_0_1"/>
<dbReference type="Gene3D" id="1.20.120.1010">
    <property type="match status" value="1"/>
</dbReference>
<keyword evidence="9" id="KW-0539">Nucleus</keyword>
<feature type="domain" description="SP-RING-type" evidence="11">
    <location>
        <begin position="156"/>
        <end position="243"/>
    </location>
</feature>
<protein>
    <recommendedName>
        <fullName evidence="11">SP-RING-type domain-containing protein</fullName>
    </recommendedName>
</protein>
<gene>
    <name evidence="12" type="primary">TDEL0B05540</name>
    <name evidence="12" type="ORF">TDEL_0B05540</name>
</gene>
<dbReference type="eggNOG" id="KOG2979">
    <property type="taxonomic scope" value="Eukaryota"/>
</dbReference>
<dbReference type="CDD" id="cd16651">
    <property type="entry name" value="SPL-RING_NSE2"/>
    <property type="match status" value="1"/>
</dbReference>